<evidence type="ECO:0000256" key="1">
    <source>
        <dbReference type="SAM" id="MobiDB-lite"/>
    </source>
</evidence>
<proteinExistence type="predicted"/>
<dbReference type="Proteomes" id="UP001597237">
    <property type="component" value="Unassembled WGS sequence"/>
</dbReference>
<sequence>MADEDRTFSPSTVSSNRTQMQGGGVGQEEMNLQRSPNRGQGATEPDRTEGWDNDPAGTDAGAPARAFEAADDEDEAGEAAEARSFEQSGDDEPSEPRFGQATQANLDPNDIGERDNPELDWGEPEPGAVFSSNHTRRGLKTEAERSQGPRTRAHNKDIINRRV</sequence>
<keyword evidence="3" id="KW-1185">Reference proteome</keyword>
<protein>
    <submittedName>
        <fullName evidence="2">Uncharacterized protein</fullName>
    </submittedName>
</protein>
<feature type="compositionally biased region" description="Basic and acidic residues" evidence="1">
    <location>
        <begin position="154"/>
        <end position="163"/>
    </location>
</feature>
<organism evidence="2 3">
    <name type="scientific">Phenylobacterium terrae</name>
    <dbReference type="NCBI Taxonomy" id="2665495"/>
    <lineage>
        <taxon>Bacteria</taxon>
        <taxon>Pseudomonadati</taxon>
        <taxon>Pseudomonadota</taxon>
        <taxon>Alphaproteobacteria</taxon>
        <taxon>Caulobacterales</taxon>
        <taxon>Caulobacteraceae</taxon>
        <taxon>Phenylobacterium</taxon>
    </lineage>
</organism>
<feature type="compositionally biased region" description="Polar residues" evidence="1">
    <location>
        <begin position="8"/>
        <end position="18"/>
    </location>
</feature>
<reference evidence="3" key="1">
    <citation type="journal article" date="2019" name="Int. J. Syst. Evol. Microbiol.">
        <title>The Global Catalogue of Microorganisms (GCM) 10K type strain sequencing project: providing services to taxonomists for standard genome sequencing and annotation.</title>
        <authorList>
            <consortium name="The Broad Institute Genomics Platform"/>
            <consortium name="The Broad Institute Genome Sequencing Center for Infectious Disease"/>
            <person name="Wu L."/>
            <person name="Ma J."/>
        </authorList>
    </citation>
    <scope>NUCLEOTIDE SEQUENCE [LARGE SCALE GENOMIC DNA]</scope>
    <source>
        <strain evidence="3">DFY28</strain>
    </source>
</reference>
<evidence type="ECO:0000313" key="3">
    <source>
        <dbReference type="Proteomes" id="UP001597237"/>
    </source>
</evidence>
<accession>A0ABW4MYN1</accession>
<evidence type="ECO:0000313" key="2">
    <source>
        <dbReference type="EMBL" id="MFD1783092.1"/>
    </source>
</evidence>
<gene>
    <name evidence="2" type="ORF">ACFSC0_06775</name>
</gene>
<comment type="caution">
    <text evidence="2">The sequence shown here is derived from an EMBL/GenBank/DDBJ whole genome shotgun (WGS) entry which is preliminary data.</text>
</comment>
<name>A0ABW4MYN1_9CAUL</name>
<dbReference type="RefSeq" id="WP_377284240.1">
    <property type="nucleotide sequence ID" value="NZ_JBHRSI010000015.1"/>
</dbReference>
<feature type="compositionally biased region" description="Acidic residues" evidence="1">
    <location>
        <begin position="69"/>
        <end position="78"/>
    </location>
</feature>
<feature type="region of interest" description="Disordered" evidence="1">
    <location>
        <begin position="1"/>
        <end position="163"/>
    </location>
</feature>
<dbReference type="EMBL" id="JBHUEY010000001">
    <property type="protein sequence ID" value="MFD1783092.1"/>
    <property type="molecule type" value="Genomic_DNA"/>
</dbReference>